<dbReference type="PANTHER" id="PTHR35124">
    <property type="entry name" value="CYTOCHROME P450 FAMILY PROTEIN"/>
    <property type="match status" value="1"/>
</dbReference>
<proteinExistence type="predicted"/>
<protein>
    <submittedName>
        <fullName evidence="2">Uncharacterized protein</fullName>
    </submittedName>
</protein>
<dbReference type="EMBL" id="FJ043362">
    <property type="protein sequence ID" value="AFG55770.1"/>
    <property type="molecule type" value="Genomic_DNA"/>
</dbReference>
<evidence type="ECO:0000313" key="2">
    <source>
        <dbReference type="EMBL" id="AFG55770.1"/>
    </source>
</evidence>
<evidence type="ECO:0000313" key="4">
    <source>
        <dbReference type="EMBL" id="AFG55778.1"/>
    </source>
</evidence>
<sequence>AVEIVKQTIEATTGVERGKQTIEMISPVESVKETIEAAAAPQQVSNRNGNGDEAAADSVTKPEWIRFPDQEKETETLLRRLAENGTKPCHAAATARIVGLGFGLERPLELQAGIVHRFAFTAYDEKGEPRCSGGDYFET</sequence>
<feature type="region of interest" description="Disordered" evidence="1">
    <location>
        <begin position="41"/>
        <end position="60"/>
    </location>
</feature>
<feature type="non-terminal residue" evidence="2">
    <location>
        <position position="139"/>
    </location>
</feature>
<gene>
    <name evidence="2" type="ORF">0_10113_01</name>
</gene>
<dbReference type="AlphaFoldDB" id="H9W177"/>
<evidence type="ECO:0000313" key="3">
    <source>
        <dbReference type="EMBL" id="AFG55771.1"/>
    </source>
</evidence>
<dbReference type="PANTHER" id="PTHR35124:SF1">
    <property type="entry name" value="CYTOCHROME P450 FAMILY PROTEIN"/>
    <property type="match status" value="1"/>
</dbReference>
<organism evidence="2">
    <name type="scientific">Pinus taeda</name>
    <name type="common">Loblolly pine</name>
    <dbReference type="NCBI Taxonomy" id="3352"/>
    <lineage>
        <taxon>Eukaryota</taxon>
        <taxon>Viridiplantae</taxon>
        <taxon>Streptophyta</taxon>
        <taxon>Embryophyta</taxon>
        <taxon>Tracheophyta</taxon>
        <taxon>Spermatophyta</taxon>
        <taxon>Pinopsida</taxon>
        <taxon>Pinidae</taxon>
        <taxon>Conifers I</taxon>
        <taxon>Pinales</taxon>
        <taxon>Pinaceae</taxon>
        <taxon>Pinus</taxon>
        <taxon>Pinus subgen. Pinus</taxon>
    </lineage>
</organism>
<dbReference type="EMBL" id="FJ043355">
    <property type="protein sequence ID" value="AFG55771.1"/>
    <property type="molecule type" value="Genomic_DNA"/>
</dbReference>
<dbReference type="EMBL" id="FJ043349">
    <property type="protein sequence ID" value="AFG55778.1"/>
    <property type="molecule type" value="Genomic_DNA"/>
</dbReference>
<name>H9W177_PINTA</name>
<reference evidence="2" key="1">
    <citation type="submission" date="2008-08" db="EMBL/GenBank/DDBJ databases">
        <title>Nucleotide Diversity and Divergence in the Loblolly Pine Gene Space.</title>
        <authorList>
            <person name="Neale D.B."/>
            <person name="Wegrzyn J.L."/>
            <person name="Lee J.M."/>
            <person name="Eckert A.J."/>
            <person name="Liechty J.D."/>
            <person name="Stevens K.A."/>
            <person name="Langley C.H."/>
        </authorList>
    </citation>
    <scope>NUCLEOTIDE SEQUENCE</scope>
    <source>
        <strain evidence="3">5732</strain>
        <strain evidence="2">5735</strain>
        <strain evidence="4">5746</strain>
        <tissue evidence="2">Megagametophyte</tissue>
    </source>
</reference>
<evidence type="ECO:0000256" key="1">
    <source>
        <dbReference type="SAM" id="MobiDB-lite"/>
    </source>
</evidence>
<feature type="non-terminal residue" evidence="2">
    <location>
        <position position="1"/>
    </location>
</feature>
<accession>H9W177</accession>